<comment type="similarity">
    <text evidence="4">Belongs to the glycosyltransferase 31 family. Beta3-Gal-T subfamily.</text>
</comment>
<keyword evidence="14 20" id="KW-0472">Membrane</keyword>
<evidence type="ECO:0000256" key="2">
    <source>
        <dbReference type="ARBA" id="ARBA00004606"/>
    </source>
</evidence>
<evidence type="ECO:0000313" key="23">
    <source>
        <dbReference type="Proteomes" id="UP000678393"/>
    </source>
</evidence>
<evidence type="ECO:0000256" key="20">
    <source>
        <dbReference type="SAM" id="Phobius"/>
    </source>
</evidence>
<dbReference type="GO" id="GO:0016263">
    <property type="term" value="F:glycoprotein-N-acetylgalactosamine 3-beta-galactosyltransferase activity"/>
    <property type="evidence" value="ECO:0007669"/>
    <property type="project" value="UniProtKB-EC"/>
</dbReference>
<organism evidence="22 23">
    <name type="scientific">Candidula unifasciata</name>
    <dbReference type="NCBI Taxonomy" id="100452"/>
    <lineage>
        <taxon>Eukaryota</taxon>
        <taxon>Metazoa</taxon>
        <taxon>Spiralia</taxon>
        <taxon>Lophotrochozoa</taxon>
        <taxon>Mollusca</taxon>
        <taxon>Gastropoda</taxon>
        <taxon>Heterobranchia</taxon>
        <taxon>Euthyneura</taxon>
        <taxon>Panpulmonata</taxon>
        <taxon>Eupulmonata</taxon>
        <taxon>Stylommatophora</taxon>
        <taxon>Helicina</taxon>
        <taxon>Helicoidea</taxon>
        <taxon>Geomitridae</taxon>
        <taxon>Candidula</taxon>
    </lineage>
</organism>
<evidence type="ECO:0000256" key="5">
    <source>
        <dbReference type="ARBA" id="ARBA00011748"/>
    </source>
</evidence>
<evidence type="ECO:0000256" key="1">
    <source>
        <dbReference type="ARBA" id="ARBA00001936"/>
    </source>
</evidence>
<evidence type="ECO:0000256" key="13">
    <source>
        <dbReference type="ARBA" id="ARBA00022989"/>
    </source>
</evidence>
<evidence type="ECO:0000256" key="11">
    <source>
        <dbReference type="ARBA" id="ARBA00022741"/>
    </source>
</evidence>
<comment type="caution">
    <text evidence="22">The sequence shown here is derived from an EMBL/GenBank/DDBJ whole genome shotgun (WGS) entry which is preliminary data.</text>
</comment>
<dbReference type="InterPro" id="IPR003378">
    <property type="entry name" value="Fringe-like_glycosylTrfase"/>
</dbReference>
<feature type="transmembrane region" description="Helical" evidence="20">
    <location>
        <begin position="9"/>
        <end position="31"/>
    </location>
</feature>
<dbReference type="FunFam" id="3.90.550.50:FF:000017">
    <property type="entry name" value="Glycoprotein-N-acetylgalactosamine 3-beta-galactosyltransferase 1"/>
    <property type="match status" value="1"/>
</dbReference>
<keyword evidence="9 20" id="KW-0812">Transmembrane</keyword>
<reference evidence="22" key="1">
    <citation type="submission" date="2021-04" db="EMBL/GenBank/DDBJ databases">
        <authorList>
            <consortium name="Molecular Ecology Group"/>
        </authorList>
    </citation>
    <scope>NUCLEOTIDE SEQUENCE</scope>
</reference>
<comment type="function">
    <text evidence="19">Glycosyltransferase that generates the core 1 O-glycan Gal-beta1-3GalNAc-alpha1-Ser/Thr (T antigen), which is a precursor for many extended O-glycans in glycoproteins.</text>
</comment>
<dbReference type="AlphaFoldDB" id="A0A8S3ZKR2"/>
<keyword evidence="16" id="KW-0325">Glycoprotein</keyword>
<name>A0A8S3ZKR2_9EUPU</name>
<keyword evidence="11" id="KW-0547">Nucleotide-binding</keyword>
<keyword evidence="17" id="KW-0464">Manganese</keyword>
<evidence type="ECO:0000256" key="19">
    <source>
        <dbReference type="ARBA" id="ARBA00059245"/>
    </source>
</evidence>
<dbReference type="GO" id="GO:0000166">
    <property type="term" value="F:nucleotide binding"/>
    <property type="evidence" value="ECO:0007669"/>
    <property type="project" value="UniProtKB-KW"/>
</dbReference>
<comment type="cofactor">
    <cofactor evidence="1">
        <name>Mn(2+)</name>
        <dbReference type="ChEBI" id="CHEBI:29035"/>
    </cofactor>
</comment>
<evidence type="ECO:0000256" key="9">
    <source>
        <dbReference type="ARBA" id="ARBA00022692"/>
    </source>
</evidence>
<dbReference type="Gene3D" id="3.90.550.50">
    <property type="match status" value="1"/>
</dbReference>
<keyword evidence="23" id="KW-1185">Reference proteome</keyword>
<evidence type="ECO:0000256" key="7">
    <source>
        <dbReference type="ARBA" id="ARBA00022676"/>
    </source>
</evidence>
<dbReference type="EMBL" id="CAJHNH020003890">
    <property type="protein sequence ID" value="CAG5130204.1"/>
    <property type="molecule type" value="Genomic_DNA"/>
</dbReference>
<comment type="pathway">
    <text evidence="3">Protein modification; protein glycosylation.</text>
</comment>
<evidence type="ECO:0000256" key="10">
    <source>
        <dbReference type="ARBA" id="ARBA00022723"/>
    </source>
</evidence>
<evidence type="ECO:0000256" key="15">
    <source>
        <dbReference type="ARBA" id="ARBA00023157"/>
    </source>
</evidence>
<comment type="subcellular location">
    <subcellularLocation>
        <location evidence="2">Membrane</location>
        <topology evidence="2">Single-pass type II membrane protein</topology>
    </subcellularLocation>
</comment>
<dbReference type="GO" id="GO:0030145">
    <property type="term" value="F:manganese ion binding"/>
    <property type="evidence" value="ECO:0007669"/>
    <property type="project" value="UniProtKB-ARBA"/>
</dbReference>
<evidence type="ECO:0000256" key="18">
    <source>
        <dbReference type="ARBA" id="ARBA00040898"/>
    </source>
</evidence>
<accession>A0A8S3ZKR2</accession>
<evidence type="ECO:0000256" key="3">
    <source>
        <dbReference type="ARBA" id="ARBA00004922"/>
    </source>
</evidence>
<dbReference type="Proteomes" id="UP000678393">
    <property type="component" value="Unassembled WGS sequence"/>
</dbReference>
<proteinExistence type="inferred from homology"/>
<gene>
    <name evidence="22" type="ORF">CUNI_LOCUS15762</name>
</gene>
<sequence length="333" mass="38776">MKLQFMHGLIIGLIISYIAFSLNSHILNWFIQWTIPYNSNVENTSEQGSASFRSMDDNHVHNDDDSVAQKLQQKVRVLVAVMTATANLQTKAQVVKDTWARHCSKIIFFSTKENKAFPTVRLNVREGRDHLTAKTMAGFDYMYEHHYNDFDWFMKADDDTYVIMENLRYFLSSQNFREPVFFGHHFVQFVKQGYNSGGAGYVLSKEAIRRISQRGNNSKCNEDGKYEDIDIGRCLENLGVRLANSTDALGRNRFHVFTPSTHLKGQYPKWFYRYDARGGAKGIESMSDYSISFHHITPKQMMEFEFFIYHVRPYGIYNGEQKLNIKNNKIDQK</sequence>
<evidence type="ECO:0000259" key="21">
    <source>
        <dbReference type="Pfam" id="PF02434"/>
    </source>
</evidence>
<keyword evidence="10" id="KW-0479">Metal-binding</keyword>
<dbReference type="OrthoDB" id="414175at2759"/>
<protein>
    <recommendedName>
        <fullName evidence="18">Glycoprotein-N-acetylgalactosamine 3-beta-galactosyltransferase 1</fullName>
        <ecNumber evidence="6">2.4.1.122</ecNumber>
    </recommendedName>
</protein>
<keyword evidence="12" id="KW-0735">Signal-anchor</keyword>
<keyword evidence="8" id="KW-0808">Transferase</keyword>
<keyword evidence="7" id="KW-0328">Glycosyltransferase</keyword>
<evidence type="ECO:0000256" key="12">
    <source>
        <dbReference type="ARBA" id="ARBA00022968"/>
    </source>
</evidence>
<keyword evidence="13 20" id="KW-1133">Transmembrane helix</keyword>
<evidence type="ECO:0000256" key="4">
    <source>
        <dbReference type="ARBA" id="ARBA00006462"/>
    </source>
</evidence>
<evidence type="ECO:0000313" key="22">
    <source>
        <dbReference type="EMBL" id="CAG5130204.1"/>
    </source>
</evidence>
<evidence type="ECO:0000256" key="8">
    <source>
        <dbReference type="ARBA" id="ARBA00022679"/>
    </source>
</evidence>
<dbReference type="PANTHER" id="PTHR23033:SF14">
    <property type="entry name" value="GLYCOPROTEIN-N-ACETYLGALACTOSAMINE 3-BETA-GALACTOSYLTRANSFERASE 1-RELATED"/>
    <property type="match status" value="1"/>
</dbReference>
<evidence type="ECO:0000256" key="16">
    <source>
        <dbReference type="ARBA" id="ARBA00023180"/>
    </source>
</evidence>
<dbReference type="Pfam" id="PF02434">
    <property type="entry name" value="Fringe"/>
    <property type="match status" value="1"/>
</dbReference>
<evidence type="ECO:0000256" key="14">
    <source>
        <dbReference type="ARBA" id="ARBA00023136"/>
    </source>
</evidence>
<evidence type="ECO:0000256" key="6">
    <source>
        <dbReference type="ARBA" id="ARBA00012557"/>
    </source>
</evidence>
<feature type="domain" description="Fringe-like glycosyltransferase" evidence="21">
    <location>
        <begin position="76"/>
        <end position="246"/>
    </location>
</feature>
<keyword evidence="15" id="KW-1015">Disulfide bond</keyword>
<dbReference type="EC" id="2.4.1.122" evidence="6"/>
<evidence type="ECO:0000256" key="17">
    <source>
        <dbReference type="ARBA" id="ARBA00023211"/>
    </source>
</evidence>
<dbReference type="PANTHER" id="PTHR23033">
    <property type="entry name" value="BETA1,3-GALACTOSYLTRANSFERASE"/>
    <property type="match status" value="1"/>
</dbReference>
<dbReference type="InterPro" id="IPR026050">
    <property type="entry name" value="C1GALT1/C1GALT1_chp1"/>
</dbReference>
<comment type="subunit">
    <text evidence="5">Homodimer; disulfide-linked.</text>
</comment>
<dbReference type="GO" id="GO:0016020">
    <property type="term" value="C:membrane"/>
    <property type="evidence" value="ECO:0007669"/>
    <property type="project" value="UniProtKB-SubCell"/>
</dbReference>